<sequence>MYSAIKDQLQGELDEIRSAGLFKTERHIDSPQASHIAAGQLGQPANTVLNFCANNYLGLADHPDIIAAAKSAMDERGFGMASVRFICGTQDLHLELEARVSAFLGTEDTILFSSCFDANGGVFESLFGPEDAIISDSLNHASIIDGIRLSKAKRFRYANQDMADLEAKLVEAEGSRRKIIVTDGVFSMDGYLAPLEAICDLAEKHDALVMVDDSHAVGFMGPTGAGTPEHAGVSDRVDIYTGTFGKALGGASGGYVSGRGEIVAMLRQKARPYLFSNSLAPAIVAATIKAIELVQESGELRTRLFENAALFRRRMSEEGFELLEGEHAIIPVMFGDAVVAAKVADEMLGHGVFVTAFSYPVVPKGAARIRVQLSAAHSSDDVEACVQAFVKSRAAVA</sequence>
<comment type="catalytic activity">
    <reaction evidence="4">
        <text>glycine + acetyl-CoA = (2S)-2-amino-3-oxobutanoate + CoA</text>
        <dbReference type="Rhea" id="RHEA:20736"/>
        <dbReference type="ChEBI" id="CHEBI:57287"/>
        <dbReference type="ChEBI" id="CHEBI:57288"/>
        <dbReference type="ChEBI" id="CHEBI:57305"/>
        <dbReference type="ChEBI" id="CHEBI:78948"/>
        <dbReference type="EC" id="2.3.1.29"/>
    </reaction>
</comment>
<reference evidence="6 7" key="1">
    <citation type="submission" date="2021-06" db="EMBL/GenBank/DDBJ databases">
        <authorList>
            <person name="Jeong J.W."/>
        </authorList>
    </citation>
    <scope>NUCLEOTIDE SEQUENCE [LARGE SCALE GENOMIC DNA]</scope>
    <source>
        <strain evidence="6 7">MMS21-TAE1-1</strain>
    </source>
</reference>
<dbReference type="PANTHER" id="PTHR13693">
    <property type="entry name" value="CLASS II AMINOTRANSFERASE/8-AMINO-7-OXONONANOATE SYNTHASE"/>
    <property type="match status" value="1"/>
</dbReference>
<feature type="binding site" evidence="4">
    <location>
        <position position="370"/>
    </location>
    <ligand>
        <name>substrate</name>
    </ligand>
</feature>
<comment type="pathway">
    <text evidence="4">Amino-acid degradation; L-threonine degradation via oxydo-reductase pathway; glycine from L-threonine: step 2/2.</text>
</comment>
<evidence type="ECO:0000313" key="7">
    <source>
        <dbReference type="Proteomes" id="UP000824166"/>
    </source>
</evidence>
<feature type="binding site" description="in other chain" evidence="4">
    <location>
        <begin position="212"/>
        <end position="215"/>
    </location>
    <ligand>
        <name>pyridoxal 5'-phosphate</name>
        <dbReference type="ChEBI" id="CHEBI:597326"/>
        <note>ligand shared between dimeric partners</note>
    </ligand>
</feature>
<evidence type="ECO:0000256" key="2">
    <source>
        <dbReference type="ARBA" id="ARBA00022679"/>
    </source>
</evidence>
<gene>
    <name evidence="4" type="primary">kbl</name>
    <name evidence="6" type="ORF">KSW38_13210</name>
</gene>
<evidence type="ECO:0000256" key="1">
    <source>
        <dbReference type="ARBA" id="ARBA00008392"/>
    </source>
</evidence>
<dbReference type="NCBIfam" id="NF005394">
    <property type="entry name" value="PRK06939.1"/>
    <property type="match status" value="1"/>
</dbReference>
<comment type="cofactor">
    <cofactor evidence="4">
        <name>pyridoxal 5'-phosphate</name>
        <dbReference type="ChEBI" id="CHEBI:597326"/>
    </cofactor>
    <text evidence="4">Binds 1 pyridoxal phosphate per subunit.</text>
</comment>
<proteinExistence type="inferred from homology"/>
<evidence type="ECO:0000313" key="6">
    <source>
        <dbReference type="EMBL" id="MBU8867250.1"/>
    </source>
</evidence>
<name>A0ABS6I739_9MICC</name>
<comment type="similarity">
    <text evidence="1 4">Belongs to the class-II pyridoxal-phosphate-dependent aminotransferase family.</text>
</comment>
<dbReference type="InterPro" id="IPR001917">
    <property type="entry name" value="Aminotrans_II_pyridoxalP_BS"/>
</dbReference>
<dbReference type="PANTHER" id="PTHR13693:SF102">
    <property type="entry name" value="2-AMINO-3-KETOBUTYRATE COENZYME A LIGASE, MITOCHONDRIAL"/>
    <property type="match status" value="1"/>
</dbReference>
<comment type="subunit">
    <text evidence="4">Homodimer.</text>
</comment>
<dbReference type="EC" id="2.3.1.29" evidence="4"/>
<dbReference type="HAMAP" id="MF_00985">
    <property type="entry name" value="2am3keto_CoA_ligase"/>
    <property type="match status" value="1"/>
</dbReference>
<organism evidence="6 7">
    <name type="scientific">Paenarthrobacter aromaticivorans</name>
    <dbReference type="NCBI Taxonomy" id="2849150"/>
    <lineage>
        <taxon>Bacteria</taxon>
        <taxon>Bacillati</taxon>
        <taxon>Actinomycetota</taxon>
        <taxon>Actinomycetes</taxon>
        <taxon>Micrococcales</taxon>
        <taxon>Micrococcaceae</taxon>
        <taxon>Paenarthrobacter</taxon>
    </lineage>
</organism>
<keyword evidence="7" id="KW-1185">Reference proteome</keyword>
<dbReference type="NCBIfam" id="TIGR01822">
    <property type="entry name" value="2am3keto_CoA"/>
    <property type="match status" value="1"/>
</dbReference>
<accession>A0ABS6I739</accession>
<feature type="binding site" evidence="4">
    <location>
        <position position="140"/>
    </location>
    <ligand>
        <name>substrate</name>
    </ligand>
</feature>
<dbReference type="InterPro" id="IPR050087">
    <property type="entry name" value="AON_synthase_class-II"/>
</dbReference>
<feature type="domain" description="Aminotransferase class I/classII large" evidence="5">
    <location>
        <begin position="47"/>
        <end position="388"/>
    </location>
</feature>
<feature type="binding site" description="in other chain" evidence="4">
    <location>
        <begin position="115"/>
        <end position="116"/>
    </location>
    <ligand>
        <name>pyridoxal 5'-phosphate</name>
        <dbReference type="ChEBI" id="CHEBI:597326"/>
        <note>ligand shared between dimeric partners</note>
    </ligand>
</feature>
<evidence type="ECO:0000256" key="4">
    <source>
        <dbReference type="HAMAP-Rule" id="MF_00985"/>
    </source>
</evidence>
<evidence type="ECO:0000259" key="5">
    <source>
        <dbReference type="Pfam" id="PF00155"/>
    </source>
</evidence>
<dbReference type="CDD" id="cd06454">
    <property type="entry name" value="KBL_like"/>
    <property type="match status" value="1"/>
</dbReference>
<feature type="binding site" description="in other chain" evidence="4">
    <location>
        <position position="187"/>
    </location>
    <ligand>
        <name>pyridoxal 5'-phosphate</name>
        <dbReference type="ChEBI" id="CHEBI:597326"/>
        <note>ligand shared between dimeric partners</note>
    </ligand>
</feature>
<feature type="binding site" evidence="4">
    <location>
        <begin position="276"/>
        <end position="277"/>
    </location>
    <ligand>
        <name>pyridoxal 5'-phosphate</name>
        <dbReference type="ChEBI" id="CHEBI:597326"/>
        <note>ligand shared between dimeric partners</note>
    </ligand>
</feature>
<dbReference type="Proteomes" id="UP000824166">
    <property type="component" value="Unassembled WGS sequence"/>
</dbReference>
<feature type="binding site" description="in other chain" evidence="4">
    <location>
        <begin position="243"/>
        <end position="246"/>
    </location>
    <ligand>
        <name>pyridoxal 5'-phosphate</name>
        <dbReference type="ChEBI" id="CHEBI:597326"/>
        <note>ligand shared between dimeric partners</note>
    </ligand>
</feature>
<dbReference type="RefSeq" id="WP_216925378.1">
    <property type="nucleotide sequence ID" value="NZ_JAHOPC010000007.1"/>
</dbReference>
<dbReference type="Pfam" id="PF00155">
    <property type="entry name" value="Aminotran_1_2"/>
    <property type="match status" value="1"/>
</dbReference>
<protein>
    <recommendedName>
        <fullName evidence="4">2-amino-3-ketobutyrate coenzyme A ligase</fullName>
        <shortName evidence="4">AKB ligase</shortName>
        <ecNumber evidence="4">2.3.1.29</ecNumber>
    </recommendedName>
    <alternativeName>
        <fullName evidence="4">Glycine acetyltransferase</fullName>
    </alternativeName>
</protein>
<comment type="caution">
    <text evidence="6">The sequence shown here is derived from an EMBL/GenBank/DDBJ whole genome shotgun (WGS) entry which is preliminary data.</text>
</comment>
<dbReference type="EMBL" id="JAHOPC010000007">
    <property type="protein sequence ID" value="MBU8867250.1"/>
    <property type="molecule type" value="Genomic_DNA"/>
</dbReference>
<keyword evidence="4 6" id="KW-0012">Acyltransferase</keyword>
<dbReference type="InterPro" id="IPR004839">
    <property type="entry name" value="Aminotransferase_I/II_large"/>
</dbReference>
<dbReference type="GO" id="GO:0008890">
    <property type="term" value="F:glycine C-acetyltransferase activity"/>
    <property type="evidence" value="ECO:0007669"/>
    <property type="project" value="UniProtKB-EC"/>
</dbReference>
<evidence type="ECO:0000256" key="3">
    <source>
        <dbReference type="ARBA" id="ARBA00022898"/>
    </source>
</evidence>
<feature type="modified residue" description="N6-(pyridoxal phosphate)lysine" evidence="4">
    <location>
        <position position="246"/>
    </location>
</feature>
<keyword evidence="2 4" id="KW-0808">Transferase</keyword>
<comment type="function">
    <text evidence="4">Catalyzes the cleavage of 2-amino-3-ketobutyrate to glycine and acetyl-CoA.</text>
</comment>
<keyword evidence="3 4" id="KW-0663">Pyridoxal phosphate</keyword>
<dbReference type="InterPro" id="IPR011282">
    <property type="entry name" value="2am3keto_CoA_ligase"/>
</dbReference>
<dbReference type="PROSITE" id="PS00599">
    <property type="entry name" value="AA_TRANSFER_CLASS_2"/>
    <property type="match status" value="1"/>
</dbReference>